<gene>
    <name evidence="1" type="ORF">IE53DRAFT_314285</name>
</gene>
<sequence>MTHLLPPNLLRLFTARPPITHLRALPEDKDPNATPLPKDVEKISNTKKIRPLEGVAAFLERVKQEAADQGQVTEDVELDEQGRPKGFTLATVTKMEMAREERKKKKEQIKQEGLKNYDPQNDPEAVGDPFKTLFISRLSYDTTEKDLRREFDMYGPIERIRLVTDKEGKSKGYAFILYERERDMRAAYKDAEGIKINGRRIMVDVERGRTVKDWKPMRLGGGLGGHSRKPKKVEPEVSAFAGGRGGFRGGFGGGRGGFRGGGGGGGGFRGGRPSGGGGYGSRGGYGGPPRNGGSGGYGQSRGGYGGGPPDGGSRGYGPPRGGYDGPPGGGG</sequence>
<evidence type="ECO:0000313" key="1">
    <source>
        <dbReference type="EMBL" id="PWN51221.1"/>
    </source>
</evidence>
<proteinExistence type="predicted"/>
<dbReference type="Proteomes" id="UP000245626">
    <property type="component" value="Unassembled WGS sequence"/>
</dbReference>
<dbReference type="EMBL" id="KZ819860">
    <property type="protein sequence ID" value="PWN51221.1"/>
    <property type="molecule type" value="Genomic_DNA"/>
</dbReference>
<name>A0ACD0NZH9_9BASI</name>
<reference evidence="1 2" key="1">
    <citation type="journal article" date="2018" name="Mol. Biol. Evol.">
        <title>Broad Genomic Sampling Reveals a Smut Pathogenic Ancestry of the Fungal Clade Ustilaginomycotina.</title>
        <authorList>
            <person name="Kijpornyongpan T."/>
            <person name="Mondo S.J."/>
            <person name="Barry K."/>
            <person name="Sandor L."/>
            <person name="Lee J."/>
            <person name="Lipzen A."/>
            <person name="Pangilinan J."/>
            <person name="LaButti K."/>
            <person name="Hainaut M."/>
            <person name="Henrissat B."/>
            <person name="Grigoriev I.V."/>
            <person name="Spatafora J.W."/>
            <person name="Aime M.C."/>
        </authorList>
    </citation>
    <scope>NUCLEOTIDE SEQUENCE [LARGE SCALE GENOMIC DNA]</scope>
    <source>
        <strain evidence="1 2">SA 807</strain>
    </source>
</reference>
<organism evidence="1 2">
    <name type="scientific">Violaceomyces palustris</name>
    <dbReference type="NCBI Taxonomy" id="1673888"/>
    <lineage>
        <taxon>Eukaryota</taxon>
        <taxon>Fungi</taxon>
        <taxon>Dikarya</taxon>
        <taxon>Basidiomycota</taxon>
        <taxon>Ustilaginomycotina</taxon>
        <taxon>Ustilaginomycetes</taxon>
        <taxon>Violaceomycetales</taxon>
        <taxon>Violaceomycetaceae</taxon>
        <taxon>Violaceomyces</taxon>
    </lineage>
</organism>
<evidence type="ECO:0000313" key="2">
    <source>
        <dbReference type="Proteomes" id="UP000245626"/>
    </source>
</evidence>
<accession>A0ACD0NZH9</accession>
<keyword evidence="2" id="KW-1185">Reference proteome</keyword>
<protein>
    <submittedName>
        <fullName evidence="1">RNA-binding domain-containing protein</fullName>
    </submittedName>
</protein>